<dbReference type="RefSeq" id="WP_015801308.1">
    <property type="nucleotide sequence ID" value="NC_013093.1"/>
</dbReference>
<evidence type="ECO:0000313" key="3">
    <source>
        <dbReference type="Proteomes" id="UP000002213"/>
    </source>
</evidence>
<dbReference type="AlphaFoldDB" id="C6WL66"/>
<dbReference type="KEGG" id="ami:Amir_2479"/>
<name>C6WL66_ACTMD</name>
<reference evidence="2 3" key="1">
    <citation type="journal article" date="2009" name="Stand. Genomic Sci.">
        <title>Complete genome sequence of Actinosynnema mirum type strain (101).</title>
        <authorList>
            <person name="Land M."/>
            <person name="Lapidus A."/>
            <person name="Mayilraj S."/>
            <person name="Chen F."/>
            <person name="Copeland A."/>
            <person name="Del Rio T.G."/>
            <person name="Nolan M."/>
            <person name="Lucas S."/>
            <person name="Tice H."/>
            <person name="Cheng J.F."/>
            <person name="Chertkov O."/>
            <person name="Bruce D."/>
            <person name="Goodwin L."/>
            <person name="Pitluck S."/>
            <person name="Rohde M."/>
            <person name="Goker M."/>
            <person name="Pati A."/>
            <person name="Ivanova N."/>
            <person name="Mavromatis K."/>
            <person name="Chen A."/>
            <person name="Palaniappan K."/>
            <person name="Hauser L."/>
            <person name="Chang Y.J."/>
            <person name="Jeffries C.C."/>
            <person name="Brettin T."/>
            <person name="Detter J.C."/>
            <person name="Han C."/>
            <person name="Chain P."/>
            <person name="Tindall B.J."/>
            <person name="Bristow J."/>
            <person name="Eisen J.A."/>
            <person name="Markowitz V."/>
            <person name="Hugenholtz P."/>
            <person name="Kyrpides N.C."/>
            <person name="Klenk H.P."/>
        </authorList>
    </citation>
    <scope>NUCLEOTIDE SEQUENCE [LARGE SCALE GENOMIC DNA]</scope>
    <source>
        <strain evidence="3">ATCC 29888 / DSM 43827 / JCM 3225 / NBRC 14064 / NCIMB 13271 / NRRL B-12336 / IMRU 3971 / 101</strain>
    </source>
</reference>
<sequence>MLSSPTRALLKATATALAAGLLATLPVAPAQAQITHPLPTDVTGSARGAAPSSLLGAGVLPDDHATALVALPGRDHGGGATRAYRPL</sequence>
<accession>C6WL66</accession>
<keyword evidence="3" id="KW-1185">Reference proteome</keyword>
<feature type="chain" id="PRO_5002973014" evidence="1">
    <location>
        <begin position="33"/>
        <end position="87"/>
    </location>
</feature>
<dbReference type="HOGENOM" id="CLU_2476404_0_0_11"/>
<protein>
    <submittedName>
        <fullName evidence="2">Uncharacterized protein</fullName>
    </submittedName>
</protein>
<feature type="signal peptide" evidence="1">
    <location>
        <begin position="1"/>
        <end position="32"/>
    </location>
</feature>
<evidence type="ECO:0000313" key="2">
    <source>
        <dbReference type="EMBL" id="ACU36419.1"/>
    </source>
</evidence>
<gene>
    <name evidence="2" type="ordered locus">Amir_2479</name>
</gene>
<proteinExistence type="predicted"/>
<evidence type="ECO:0000256" key="1">
    <source>
        <dbReference type="SAM" id="SignalP"/>
    </source>
</evidence>
<dbReference type="EMBL" id="CP001630">
    <property type="protein sequence ID" value="ACU36419.1"/>
    <property type="molecule type" value="Genomic_DNA"/>
</dbReference>
<organism evidence="2 3">
    <name type="scientific">Actinosynnema mirum (strain ATCC 29888 / DSM 43827 / JCM 3225 / NBRC 14064 / NCIMB 13271 / NRRL B-12336 / IMRU 3971 / 101)</name>
    <dbReference type="NCBI Taxonomy" id="446462"/>
    <lineage>
        <taxon>Bacteria</taxon>
        <taxon>Bacillati</taxon>
        <taxon>Actinomycetota</taxon>
        <taxon>Actinomycetes</taxon>
        <taxon>Pseudonocardiales</taxon>
        <taxon>Pseudonocardiaceae</taxon>
        <taxon>Actinosynnema</taxon>
    </lineage>
</organism>
<dbReference type="Proteomes" id="UP000002213">
    <property type="component" value="Chromosome"/>
</dbReference>
<keyword evidence="1" id="KW-0732">Signal</keyword>
<dbReference type="InterPro" id="IPR006311">
    <property type="entry name" value="TAT_signal"/>
</dbReference>
<dbReference type="PROSITE" id="PS51318">
    <property type="entry name" value="TAT"/>
    <property type="match status" value="1"/>
</dbReference>